<dbReference type="GO" id="GO:0004039">
    <property type="term" value="F:allophanate hydrolase activity"/>
    <property type="evidence" value="ECO:0007669"/>
    <property type="project" value="UniProtKB-EC"/>
</dbReference>
<dbReference type="AlphaFoldDB" id="A0A963YS17"/>
<proteinExistence type="predicted"/>
<keyword evidence="3" id="KW-0378">Hydrolase</keyword>
<evidence type="ECO:0000313" key="3">
    <source>
        <dbReference type="EMBL" id="MCB8875375.1"/>
    </source>
</evidence>
<evidence type="ECO:0000259" key="2">
    <source>
        <dbReference type="Pfam" id="PF21986"/>
    </source>
</evidence>
<dbReference type="SUPFAM" id="SSF75304">
    <property type="entry name" value="Amidase signature (AS) enzymes"/>
    <property type="match status" value="1"/>
</dbReference>
<reference evidence="3" key="2">
    <citation type="submission" date="2021-01" db="EMBL/GenBank/DDBJ databases">
        <authorList>
            <person name="Mieszkin S."/>
            <person name="Pouder E."/>
            <person name="Alain K."/>
        </authorList>
    </citation>
    <scope>NUCLEOTIDE SEQUENCE</scope>
    <source>
        <strain evidence="3">HW T2.11</strain>
    </source>
</reference>
<dbReference type="PANTHER" id="PTHR11895:SF169">
    <property type="entry name" value="GLUTAMYL-TRNA(GLN) AMIDOTRANSFERASE"/>
    <property type="match status" value="1"/>
</dbReference>
<dbReference type="NCBIfam" id="NF006043">
    <property type="entry name" value="PRK08186.1"/>
    <property type="match status" value="1"/>
</dbReference>
<dbReference type="InterPro" id="IPR023631">
    <property type="entry name" value="Amidase_dom"/>
</dbReference>
<sequence>MPGMSFDIAHLRAAYLSGSLTPVQVIAEALRRIAAIDDPAIWISRATDDVLMVEAEALTARLGDIAALPLYGIPFAVKDNIDVAGLPTTAACPAFEYHPPTSAAVVDKLVAAGAIVIGKTNLDQFATGLVGVRSPYGIPRNTFDPAMVPGGSSSGSAVSVAAGLVSFALGTDTAGSGRVPAAFNNLVGLKPTRGLISNTGMVPACRSIDCVSIFALTVPDALSVLDVAGGFDAADAYSVAAPAGFKAALRAAPAAFTFAVPHQAELKFFGDEDARTLFAEAVARAEALGGTKIEIDFLPWVETANLLYGPWTAERTAAVGPLLAVEPNVLHPVTRKIVEVGLAPTAVEIFQAQYRLQELRQTIAPVWQSADFLLVPTTGSAFSLADLEAEPVARNTDLGYYTNFTNLLDLAAIAVPSGFKPNGFPAGVTLIGPAWHDAKLAAVAYSMHKATGAPLGATGLPQPDAAVVPAVSSQPEIEIAVFGAHLTGQPLNPQLRGLGGRFQRACHTAACYKMVAIPGRILRPGLIDIGDGGAVIEGEIWSLPSAALGAFLATITSPLGLGTVRLAEGQSSLGFICEGGVSTAAAPDVSGFGYWPRYLRSLAQ</sequence>
<protein>
    <submittedName>
        <fullName evidence="3">Allophanate hydrolase</fullName>
        <ecNumber evidence="3">3.5.1.54</ecNumber>
    </submittedName>
</protein>
<evidence type="ECO:0000259" key="1">
    <source>
        <dbReference type="Pfam" id="PF01425"/>
    </source>
</evidence>
<reference evidence="3" key="1">
    <citation type="journal article" date="2021" name="Microorganisms">
        <title>Acidisoma silvae sp. nov. and Acidisomacellulosilytica sp. nov., Two Acidophilic Bacteria Isolated from Decaying Wood, Hydrolyzing Cellulose and Producing Poly-3-hydroxybutyrate.</title>
        <authorList>
            <person name="Mieszkin S."/>
            <person name="Pouder E."/>
            <person name="Uroz S."/>
            <person name="Simon-Colin C."/>
            <person name="Alain K."/>
        </authorList>
    </citation>
    <scope>NUCLEOTIDE SEQUENCE</scope>
    <source>
        <strain evidence="3">HW T2.11</strain>
    </source>
</reference>
<dbReference type="InterPro" id="IPR036928">
    <property type="entry name" value="AS_sf"/>
</dbReference>
<dbReference type="EC" id="3.5.1.54" evidence="3"/>
<dbReference type="InterPro" id="IPR000120">
    <property type="entry name" value="Amidase"/>
</dbReference>
<comment type="caution">
    <text evidence="3">The sequence shown here is derived from an EMBL/GenBank/DDBJ whole genome shotgun (WGS) entry which is preliminary data.</text>
</comment>
<dbReference type="NCBIfam" id="TIGR02713">
    <property type="entry name" value="allophanate_hyd"/>
    <property type="match status" value="1"/>
</dbReference>
<gene>
    <name evidence="3" type="primary">atzF</name>
    <name evidence="3" type="ORF">ASILVAE211_09305</name>
</gene>
<dbReference type="EMBL" id="JAESVB010000003">
    <property type="protein sequence ID" value="MCB8875375.1"/>
    <property type="molecule type" value="Genomic_DNA"/>
</dbReference>
<evidence type="ECO:0000313" key="4">
    <source>
        <dbReference type="Proteomes" id="UP000708298"/>
    </source>
</evidence>
<dbReference type="Pfam" id="PF21986">
    <property type="entry name" value="AH_C"/>
    <property type="match status" value="1"/>
</dbReference>
<feature type="domain" description="Allophanate hydrolase C-terminal" evidence="2">
    <location>
        <begin position="477"/>
        <end position="599"/>
    </location>
</feature>
<dbReference type="PANTHER" id="PTHR11895">
    <property type="entry name" value="TRANSAMIDASE"/>
    <property type="match status" value="1"/>
</dbReference>
<organism evidence="3 4">
    <name type="scientific">Acidisoma silvae</name>
    <dbReference type="NCBI Taxonomy" id="2802396"/>
    <lineage>
        <taxon>Bacteria</taxon>
        <taxon>Pseudomonadati</taxon>
        <taxon>Pseudomonadota</taxon>
        <taxon>Alphaproteobacteria</taxon>
        <taxon>Acetobacterales</taxon>
        <taxon>Acidocellaceae</taxon>
        <taxon>Acidisoma</taxon>
    </lineage>
</organism>
<keyword evidence="4" id="KW-1185">Reference proteome</keyword>
<dbReference type="Gene3D" id="3.90.1300.10">
    <property type="entry name" value="Amidase signature (AS) domain"/>
    <property type="match status" value="1"/>
</dbReference>
<accession>A0A963YS17</accession>
<dbReference type="Proteomes" id="UP000708298">
    <property type="component" value="Unassembled WGS sequence"/>
</dbReference>
<dbReference type="Gene3D" id="3.10.490.10">
    <property type="entry name" value="Gamma-glutamyl cyclotransferase-like"/>
    <property type="match status" value="1"/>
</dbReference>
<name>A0A963YS17_9PROT</name>
<feature type="domain" description="Amidase" evidence="1">
    <location>
        <begin position="25"/>
        <end position="440"/>
    </location>
</feature>
<dbReference type="Gene3D" id="1.20.58.1700">
    <property type="match status" value="1"/>
</dbReference>
<dbReference type="Pfam" id="PF01425">
    <property type="entry name" value="Amidase"/>
    <property type="match status" value="1"/>
</dbReference>
<dbReference type="InterPro" id="IPR053844">
    <property type="entry name" value="AH_C"/>
</dbReference>
<dbReference type="InterPro" id="IPR014085">
    <property type="entry name" value="Allophanate_hydrolase"/>
</dbReference>